<dbReference type="EMBL" id="OV121138">
    <property type="protein sequence ID" value="CAH0560630.1"/>
    <property type="molecule type" value="Genomic_DNA"/>
</dbReference>
<name>A0A9P0BBB0_BRAAE</name>
<gene>
    <name evidence="1" type="ORF">MELIAE_LOCUS10360</name>
</gene>
<evidence type="ECO:0000313" key="2">
    <source>
        <dbReference type="Proteomes" id="UP001154078"/>
    </source>
</evidence>
<dbReference type="PANTHER" id="PTHR33480">
    <property type="entry name" value="SET DOMAIN-CONTAINING PROTEIN-RELATED"/>
    <property type="match status" value="1"/>
</dbReference>
<dbReference type="Proteomes" id="UP001154078">
    <property type="component" value="Chromosome 7"/>
</dbReference>
<protein>
    <submittedName>
        <fullName evidence="1">Uncharacterized protein</fullName>
    </submittedName>
</protein>
<proteinExistence type="predicted"/>
<reference evidence="1" key="1">
    <citation type="submission" date="2021-12" db="EMBL/GenBank/DDBJ databases">
        <authorList>
            <person name="King R."/>
        </authorList>
    </citation>
    <scope>NUCLEOTIDE SEQUENCE</scope>
</reference>
<dbReference type="OrthoDB" id="6764596at2759"/>
<keyword evidence="2" id="KW-1185">Reference proteome</keyword>
<sequence length="807" mass="93538">MDVDIDLKNANKCHICNKDFIQDGGYETSPAPSIPSNASFDLDDSIADPMYVPSVSPSNNSESDRSNEYDINFGERLISSSPLPSLFTEKCEPKIKILSNITLTSNNNSESITQSKNEEPHNDEAIENSLQYLLKKKKTYCKFCQNEVTNFERHLERNHTDEKEVQDMLSYSKKHPERKKIIGLIRNYGNFKEYLKGNLRPKYSSKLPKNTEYYPCSQCRVLLTKNYLPRHQKRCVVQKINDNKFNPKSASQTLVACALDQNNTLHKLRVKEEVFSKMRADHISLTAKTDILICHFGENYLKKHKREQLHLACSNKIRELARFIIEFRKLTNNPKYCLQDIFIPRLFDTAIECAKKIGGYDATTKSYRSPSLSAHIGTSLKQSCDLLIRLILKEDESVVFKINNKEETLKNVKRFRELIETQWTTEISSLAFKDLNEKKWNKPIILPLTQDILKFKNYVTEIANKAVTNLTLDKNNKKEFKNLVEASLTLTILFNRRRIGDVQYTLLKTYTENVSTVTSVNLKEFENALTESEKNLTKHYKRLVTGGKGSRAIAILLPITLQTYIDLFIKIRSETNLVPDKNPYLFACPGTVKWTRGDVIIRRFAMNAGLKYPLQMSSNRFRKQIATVMQILNLNKEESEQFSTFMGHTEKTHNEFYKLPQDVYQTAKISKLLLLMEKSGNTSIQQFKGKSLADIDINPDEEFAEEDAEEDAEDYDDNDIFPFKEPVTRDEEINEALTPNPSKIKTRIPWTLEQIKIVKCHFKEHIVNKQAPKKKECLELINKYHNVLHNKDWVQVKTYVYNVYKKK</sequence>
<evidence type="ECO:0000313" key="1">
    <source>
        <dbReference type="EMBL" id="CAH0560630.1"/>
    </source>
</evidence>
<accession>A0A9P0BBB0</accession>
<dbReference type="PANTHER" id="PTHR33480:SF1">
    <property type="entry name" value="TYR RECOMBINASE DOMAIN-CONTAINING PROTEIN"/>
    <property type="match status" value="1"/>
</dbReference>
<dbReference type="AlphaFoldDB" id="A0A9P0BBB0"/>
<organism evidence="1 2">
    <name type="scientific">Brassicogethes aeneus</name>
    <name type="common">Rape pollen beetle</name>
    <name type="synonym">Meligethes aeneus</name>
    <dbReference type="NCBI Taxonomy" id="1431903"/>
    <lineage>
        <taxon>Eukaryota</taxon>
        <taxon>Metazoa</taxon>
        <taxon>Ecdysozoa</taxon>
        <taxon>Arthropoda</taxon>
        <taxon>Hexapoda</taxon>
        <taxon>Insecta</taxon>
        <taxon>Pterygota</taxon>
        <taxon>Neoptera</taxon>
        <taxon>Endopterygota</taxon>
        <taxon>Coleoptera</taxon>
        <taxon>Polyphaga</taxon>
        <taxon>Cucujiformia</taxon>
        <taxon>Nitidulidae</taxon>
        <taxon>Meligethinae</taxon>
        <taxon>Brassicogethes</taxon>
    </lineage>
</organism>